<dbReference type="RefSeq" id="WP_126698260.1">
    <property type="nucleotide sequence ID" value="NZ_RWKW01000014.1"/>
</dbReference>
<comment type="caution">
    <text evidence="1">The sequence shown here is derived from an EMBL/GenBank/DDBJ whole genome shotgun (WGS) entry which is preliminary data.</text>
</comment>
<reference evidence="1 2" key="1">
    <citation type="submission" date="2018-12" db="EMBL/GenBank/DDBJ databases">
        <title>Mesorhizobium carbonis sp. nov., isolated from coal mine water.</title>
        <authorList>
            <person name="Xin W."/>
            <person name="Xu Z."/>
            <person name="Xiang F."/>
            <person name="Zhang J."/>
            <person name="Xi L."/>
            <person name="Liu J."/>
        </authorList>
    </citation>
    <scope>NUCLEOTIDE SEQUENCE [LARGE SCALE GENOMIC DNA]</scope>
    <source>
        <strain evidence="1 2">B2.3</strain>
    </source>
</reference>
<dbReference type="GO" id="GO:0003677">
    <property type="term" value="F:DNA binding"/>
    <property type="evidence" value="ECO:0007669"/>
    <property type="project" value="InterPro"/>
</dbReference>
<gene>
    <name evidence="1" type="ORF">EJC49_04435</name>
</gene>
<name>A0A429Z1H7_9HYPH</name>
<dbReference type="OrthoDB" id="8366803at2"/>
<dbReference type="AlphaFoldDB" id="A0A429Z1H7"/>
<dbReference type="Proteomes" id="UP000278398">
    <property type="component" value="Unassembled WGS sequence"/>
</dbReference>
<proteinExistence type="predicted"/>
<dbReference type="InterPro" id="IPR013762">
    <property type="entry name" value="Integrase-like_cat_sf"/>
</dbReference>
<sequence>MSALAAEPALEFAGSDFEIAGKALPGHPFIRDRRRRVHLLSAAYFFELQAKQGLSPGSMRDVAYVIIDWFRFLDRRGCRWDAPKDELLFDWKTGMENSVKMVRTVRGGMEEVRQETAFSRRRIMRRVWVVWNYYFLLQNRLELVCDLMEDPDKGKTGPGYPLMVRVVPVMNAHGRVVDARIIPPVGYGTVPKRKRKKRPTPDDEQIEEVMQKVQEGATGTKGAYASACHYLAASFMARCGLRRQGVALVTILDLEKALLDLGVNHATIFGSEADPATRSMASRKRIDILAIVDDPVSQAAVRSALEGAKQKKHRKYGFFEVTEKSGPPNLARIPIDFIWECLLFIWDARAQFAADFVARKAGRATSNHLLLSMKTGQGFSEKSIGNLVKTAFNDAGVEGSGHRLRARFAERVSEDGYAKERARNGPLGDFRAVELEVKEALRQERVESQAPYIHAAVRRGSLFRGEPVLLEDSEDAGKMRGLAQALNEGDSEVRAALDLILRRFKIFPVPERDGFLKPLPRNIGTNSDR</sequence>
<evidence type="ECO:0000313" key="2">
    <source>
        <dbReference type="Proteomes" id="UP000278398"/>
    </source>
</evidence>
<dbReference type="GO" id="GO:0015074">
    <property type="term" value="P:DNA integration"/>
    <property type="evidence" value="ECO:0007669"/>
    <property type="project" value="InterPro"/>
</dbReference>
<evidence type="ECO:0000313" key="1">
    <source>
        <dbReference type="EMBL" id="RST87602.1"/>
    </source>
</evidence>
<dbReference type="EMBL" id="RWKW01000014">
    <property type="protein sequence ID" value="RST87602.1"/>
    <property type="molecule type" value="Genomic_DNA"/>
</dbReference>
<dbReference type="Gene3D" id="1.10.443.10">
    <property type="entry name" value="Intergrase catalytic core"/>
    <property type="match status" value="1"/>
</dbReference>
<accession>A0A429Z1H7</accession>
<protein>
    <submittedName>
        <fullName evidence="1">Uncharacterized protein</fullName>
    </submittedName>
</protein>
<organism evidence="1 2">
    <name type="scientific">Aquibium carbonis</name>
    <dbReference type="NCBI Taxonomy" id="2495581"/>
    <lineage>
        <taxon>Bacteria</taxon>
        <taxon>Pseudomonadati</taxon>
        <taxon>Pseudomonadota</taxon>
        <taxon>Alphaproteobacteria</taxon>
        <taxon>Hyphomicrobiales</taxon>
        <taxon>Phyllobacteriaceae</taxon>
        <taxon>Aquibium</taxon>
    </lineage>
</organism>
<dbReference type="GO" id="GO:0006310">
    <property type="term" value="P:DNA recombination"/>
    <property type="evidence" value="ECO:0007669"/>
    <property type="project" value="InterPro"/>
</dbReference>
<keyword evidence="2" id="KW-1185">Reference proteome</keyword>